<dbReference type="Proteomes" id="UP001058003">
    <property type="component" value="Chromosome"/>
</dbReference>
<feature type="transmembrane region" description="Helical" evidence="1">
    <location>
        <begin position="25"/>
        <end position="46"/>
    </location>
</feature>
<feature type="transmembrane region" description="Helical" evidence="1">
    <location>
        <begin position="58"/>
        <end position="75"/>
    </location>
</feature>
<reference evidence="2" key="1">
    <citation type="submission" date="2021-04" db="EMBL/GenBank/DDBJ databases">
        <title>Dactylosporangium aurantiacum NRRL B-8018 full assembly.</title>
        <authorList>
            <person name="Hartkoorn R.C."/>
            <person name="Beaudoing E."/>
            <person name="Hot D."/>
        </authorList>
    </citation>
    <scope>NUCLEOTIDE SEQUENCE</scope>
    <source>
        <strain evidence="2">NRRL B-8018</strain>
    </source>
</reference>
<evidence type="ECO:0000313" key="3">
    <source>
        <dbReference type="Proteomes" id="UP001058003"/>
    </source>
</evidence>
<keyword evidence="1" id="KW-0472">Membrane</keyword>
<accession>A0A9Q9IQK4</accession>
<organism evidence="2 3">
    <name type="scientific">Dactylosporangium aurantiacum</name>
    <dbReference type="NCBI Taxonomy" id="35754"/>
    <lineage>
        <taxon>Bacteria</taxon>
        <taxon>Bacillati</taxon>
        <taxon>Actinomycetota</taxon>
        <taxon>Actinomycetes</taxon>
        <taxon>Micromonosporales</taxon>
        <taxon>Micromonosporaceae</taxon>
        <taxon>Dactylosporangium</taxon>
    </lineage>
</organism>
<evidence type="ECO:0000256" key="1">
    <source>
        <dbReference type="SAM" id="Phobius"/>
    </source>
</evidence>
<proteinExistence type="predicted"/>
<feature type="transmembrane region" description="Helical" evidence="1">
    <location>
        <begin position="121"/>
        <end position="145"/>
    </location>
</feature>
<sequence length="228" mass="23399">MDKVDNDTTWRAALRQCAGTRARRWLIAVTLLLGAAAAAALGAGAAPQDRTFAALSEPVQSLMSALLPLLGILLVRDVRRAPAAAPFGPTLLAAVLVAAAVGLFGAAACALAAAGPHPWRHAALVVVGGVLVQVTAQLVGAGLGLLLRPVPVAFLATFLPLLLWLALGAAGGLREWLTPYATARHLLSGDLDARAWLRVLTVVVLWPVGLNVAGVLSRCAADRRSAGS</sequence>
<dbReference type="KEGG" id="daur:Daura_19590"/>
<keyword evidence="1" id="KW-0812">Transmembrane</keyword>
<name>A0A9Q9IQK4_9ACTN</name>
<keyword evidence="3" id="KW-1185">Reference proteome</keyword>
<feature type="transmembrane region" description="Helical" evidence="1">
    <location>
        <begin position="193"/>
        <end position="216"/>
    </location>
</feature>
<feature type="transmembrane region" description="Helical" evidence="1">
    <location>
        <begin position="87"/>
        <end position="115"/>
    </location>
</feature>
<feature type="transmembrane region" description="Helical" evidence="1">
    <location>
        <begin position="152"/>
        <end position="173"/>
    </location>
</feature>
<protein>
    <submittedName>
        <fullName evidence="2">Uncharacterized protein</fullName>
    </submittedName>
</protein>
<dbReference type="EMBL" id="CP073767">
    <property type="protein sequence ID" value="UWZ58175.1"/>
    <property type="molecule type" value="Genomic_DNA"/>
</dbReference>
<dbReference type="AlphaFoldDB" id="A0A9Q9IQK4"/>
<gene>
    <name evidence="2" type="ORF">Daura_19590</name>
</gene>
<dbReference type="RefSeq" id="WP_033361785.1">
    <property type="nucleotide sequence ID" value="NZ_CP073767.1"/>
</dbReference>
<keyword evidence="1" id="KW-1133">Transmembrane helix</keyword>
<evidence type="ECO:0000313" key="2">
    <source>
        <dbReference type="EMBL" id="UWZ58175.1"/>
    </source>
</evidence>